<dbReference type="PANTHER" id="PTHR40061">
    <property type="entry name" value="SPORULATION PROTEIN YLMC-RELATED"/>
    <property type="match status" value="1"/>
</dbReference>
<keyword evidence="3" id="KW-1185">Reference proteome</keyword>
<dbReference type="InterPro" id="IPR014238">
    <property type="entry name" value="Spore_YlmC/YmxH"/>
</dbReference>
<organism evidence="2 3">
    <name type="scientific">Ferroacidibacillus organovorans</name>
    <dbReference type="NCBI Taxonomy" id="1765683"/>
    <lineage>
        <taxon>Bacteria</taxon>
        <taxon>Bacillati</taxon>
        <taxon>Bacillota</taxon>
        <taxon>Bacilli</taxon>
        <taxon>Bacillales</taxon>
        <taxon>Alicyclobacillaceae</taxon>
        <taxon>Ferroacidibacillus</taxon>
    </lineage>
</organism>
<reference evidence="2 3" key="1">
    <citation type="submission" date="2015-12" db="EMBL/GenBank/DDBJ databases">
        <title>Draft genome sequence of Acidibacillus ferrooxidans ITV001, isolated from a chalcopyrite acid mine drainage site in Brazil.</title>
        <authorList>
            <person name="Dall'Agnol H."/>
            <person name="Nancucheo I."/>
            <person name="Johnson B."/>
            <person name="Oliveira R."/>
            <person name="Leite L."/>
            <person name="Pylro V."/>
            <person name="Nunes G.L."/>
            <person name="Tzotzos G."/>
            <person name="Fernandes G.R."/>
            <person name="Dutra J."/>
            <person name="Orellana S.C."/>
            <person name="Oliveira G."/>
        </authorList>
    </citation>
    <scope>NUCLEOTIDE SEQUENCE [LARGE SCALE GENOMIC DNA]</scope>
    <source>
        <strain evidence="3">ITV01</strain>
    </source>
</reference>
<protein>
    <submittedName>
        <fullName evidence="2">Photosystem reaction center protein H</fullName>
    </submittedName>
</protein>
<comment type="caution">
    <text evidence="2">The sequence shown here is derived from an EMBL/GenBank/DDBJ whole genome shotgun (WGS) entry which is preliminary data.</text>
</comment>
<gene>
    <name evidence="2" type="ORF">ATW55_06715</name>
</gene>
<evidence type="ECO:0000259" key="1">
    <source>
        <dbReference type="Pfam" id="PF05239"/>
    </source>
</evidence>
<dbReference type="NCBIfam" id="TIGR02888">
    <property type="entry name" value="spore_YlmC_YmxH"/>
    <property type="match status" value="1"/>
</dbReference>
<dbReference type="AlphaFoldDB" id="A0A124IVX3"/>
<accession>A0A124IVX3</accession>
<dbReference type="InterPro" id="IPR011033">
    <property type="entry name" value="PRC_barrel-like_sf"/>
</dbReference>
<sequence length="96" mass="10309">MMRASELQAKDVINIGDGRRLGSIGDLDIDLDTGMVKTLIIPPAGKFFGMFASGEEVVISFTQIVKIGSDVVLVDLRAQRESPLLSSHTSHTSSGY</sequence>
<evidence type="ECO:0000313" key="3">
    <source>
        <dbReference type="Proteomes" id="UP000053557"/>
    </source>
</evidence>
<dbReference type="Pfam" id="PF05239">
    <property type="entry name" value="PRC"/>
    <property type="match status" value="1"/>
</dbReference>
<name>A0A124IVX3_9BACL</name>
<proteinExistence type="predicted"/>
<dbReference type="Gene3D" id="2.30.30.240">
    <property type="entry name" value="PRC-barrel domain"/>
    <property type="match status" value="1"/>
</dbReference>
<dbReference type="SUPFAM" id="SSF50346">
    <property type="entry name" value="PRC-barrel domain"/>
    <property type="match status" value="1"/>
</dbReference>
<dbReference type="EMBL" id="LPVJ01000048">
    <property type="protein sequence ID" value="KUO95626.1"/>
    <property type="molecule type" value="Genomic_DNA"/>
</dbReference>
<evidence type="ECO:0000313" key="2">
    <source>
        <dbReference type="EMBL" id="KUO95626.1"/>
    </source>
</evidence>
<dbReference type="InterPro" id="IPR027275">
    <property type="entry name" value="PRC-brl_dom"/>
</dbReference>
<dbReference type="Proteomes" id="UP000053557">
    <property type="component" value="Unassembled WGS sequence"/>
</dbReference>
<feature type="domain" description="PRC-barrel" evidence="1">
    <location>
        <begin position="1"/>
        <end position="76"/>
    </location>
</feature>
<dbReference type="OrthoDB" id="6024937at2"/>
<dbReference type="PANTHER" id="PTHR40061:SF1">
    <property type="entry name" value="SPORULATION PROTEIN YLMC-RELATED"/>
    <property type="match status" value="1"/>
</dbReference>